<evidence type="ECO:0000259" key="5">
    <source>
        <dbReference type="SMART" id="SM00470"/>
    </source>
</evidence>
<dbReference type="AlphaFoldDB" id="A0A1Y2K9D7"/>
<dbReference type="GO" id="GO:0009007">
    <property type="term" value="F:site-specific DNA-methyltransferase (adenine-specific) activity"/>
    <property type="evidence" value="ECO:0007669"/>
    <property type="project" value="UniProtKB-EC"/>
</dbReference>
<gene>
    <name evidence="6" type="ORF">MAIT1_04691</name>
</gene>
<dbReference type="PIRSF" id="PIRSF036758">
    <property type="entry name" value="Aden_M_ParB"/>
    <property type="match status" value="1"/>
</dbReference>
<comment type="caution">
    <text evidence="6">The sequence shown here is derived from an EMBL/GenBank/DDBJ whole genome shotgun (WGS) entry which is preliminary data.</text>
</comment>
<dbReference type="STRING" id="1434232.MAIT1_04691"/>
<dbReference type="SMART" id="SM00470">
    <property type="entry name" value="ParB"/>
    <property type="match status" value="1"/>
</dbReference>
<reference evidence="6 7" key="1">
    <citation type="journal article" date="2016" name="BMC Genomics">
        <title>Combined genomic and structural analyses of a cultured magnetotactic bacterium reveals its niche adaptation to a dynamic environment.</title>
        <authorList>
            <person name="Araujo A.C."/>
            <person name="Morillo V."/>
            <person name="Cypriano J."/>
            <person name="Teixeira L.C."/>
            <person name="Leao P."/>
            <person name="Lyra S."/>
            <person name="Almeida L.G."/>
            <person name="Bazylinski D.A."/>
            <person name="Vasconcellos A.T."/>
            <person name="Abreu F."/>
            <person name="Lins U."/>
        </authorList>
    </citation>
    <scope>NUCLEOTIDE SEQUENCE [LARGE SCALE GENOMIC DNA]</scope>
    <source>
        <strain evidence="6 7">IT-1</strain>
    </source>
</reference>
<proteinExistence type="inferred from homology"/>
<dbReference type="SUPFAM" id="SSF110849">
    <property type="entry name" value="ParB/Sulfiredoxin"/>
    <property type="match status" value="1"/>
</dbReference>
<feature type="domain" description="ParB-like N-terminal" evidence="5">
    <location>
        <begin position="11"/>
        <end position="96"/>
    </location>
</feature>
<keyword evidence="7" id="KW-1185">Reference proteome</keyword>
<dbReference type="OrthoDB" id="7806498at2"/>
<dbReference type="RefSeq" id="WP_085440377.1">
    <property type="nucleotide sequence ID" value="NZ_LVJN01000014.1"/>
</dbReference>
<dbReference type="InterPro" id="IPR003115">
    <property type="entry name" value="ParB_N"/>
</dbReference>
<keyword evidence="2" id="KW-0808">Transferase</keyword>
<dbReference type="PRINTS" id="PR00508">
    <property type="entry name" value="S21N4MTFRASE"/>
</dbReference>
<sequence>MVVQIKDLTLEQWPLERLIPYARNPRKNDDIVDRMCAAIQEFGFRIPVVARSDGQVVDGHLRLKAAKRLGLESVPVALADDLTEMQIKAFRLLANQSANWAEWDNELLSLELGELQDADYDIDIIGFSEEQLSDLLESLEDDADGAGGAVAQNDVIPEPPANPVTRPGDLWILGDHRLLCGSSLNADDVIRLMNGERAILFATDPPYLVDYDGTNHPQNSARKAKVAKGETSGTDGNKDWSASYGVTWDDSSQGPELYEGFIKAAIDYAIEPNAAWYCWHASKRQAMLETVWEKVGAFQHQQIIWNKEKGVLTRSKYLWKHEPCLMGWIKGNMPPKIDGAEYLSTVWDIHGLVGDERPDHPTPKPLDCFAIPMRQHAEKGGLCYEPFSGSGSQIMAGEMTGRRVFAMEISPVYVDVAVKRFIQATGKIAYLDGSGGKSFEEVAAERGVVMDD</sequence>
<dbReference type="GO" id="GO:0032259">
    <property type="term" value="P:methylation"/>
    <property type="evidence" value="ECO:0007669"/>
    <property type="project" value="UniProtKB-KW"/>
</dbReference>
<accession>A0A1Y2K9D7</accession>
<feature type="region of interest" description="Disordered" evidence="4">
    <location>
        <begin position="213"/>
        <end position="235"/>
    </location>
</feature>
<evidence type="ECO:0000256" key="1">
    <source>
        <dbReference type="ARBA" id="ARBA00022603"/>
    </source>
</evidence>
<evidence type="ECO:0000313" key="6">
    <source>
        <dbReference type="EMBL" id="OSM07364.1"/>
    </source>
</evidence>
<dbReference type="Proteomes" id="UP000194003">
    <property type="component" value="Unassembled WGS sequence"/>
</dbReference>
<name>A0A1Y2K9D7_9PROT</name>
<dbReference type="Pfam" id="PF01555">
    <property type="entry name" value="N6_N4_Mtase"/>
    <property type="match status" value="1"/>
</dbReference>
<comment type="similarity">
    <text evidence="3">Belongs to the N(4)/N(6)-methyltransferase family.</text>
</comment>
<evidence type="ECO:0000256" key="4">
    <source>
        <dbReference type="SAM" id="MobiDB-lite"/>
    </source>
</evidence>
<organism evidence="6 7">
    <name type="scientific">Magnetofaba australis IT-1</name>
    <dbReference type="NCBI Taxonomy" id="1434232"/>
    <lineage>
        <taxon>Bacteria</taxon>
        <taxon>Pseudomonadati</taxon>
        <taxon>Pseudomonadota</taxon>
        <taxon>Magnetococcia</taxon>
        <taxon>Magnetococcales</taxon>
        <taxon>Magnetococcaceae</taxon>
        <taxon>Magnetofaba</taxon>
    </lineage>
</organism>
<dbReference type="InterPro" id="IPR001091">
    <property type="entry name" value="RM_Methyltransferase"/>
</dbReference>
<protein>
    <recommendedName>
        <fullName evidence="3">Methyltransferase</fullName>
        <ecNumber evidence="3">2.1.1.-</ecNumber>
    </recommendedName>
</protein>
<evidence type="ECO:0000256" key="2">
    <source>
        <dbReference type="ARBA" id="ARBA00022679"/>
    </source>
</evidence>
<dbReference type="InterPro" id="IPR036086">
    <property type="entry name" value="ParB/Sulfiredoxin_sf"/>
</dbReference>
<dbReference type="EMBL" id="LVJN01000014">
    <property type="protein sequence ID" value="OSM07364.1"/>
    <property type="molecule type" value="Genomic_DNA"/>
</dbReference>
<dbReference type="GO" id="GO:0008170">
    <property type="term" value="F:N-methyltransferase activity"/>
    <property type="evidence" value="ECO:0007669"/>
    <property type="project" value="InterPro"/>
</dbReference>
<evidence type="ECO:0000256" key="3">
    <source>
        <dbReference type="RuleBase" id="RU362026"/>
    </source>
</evidence>
<dbReference type="GO" id="GO:0003677">
    <property type="term" value="F:DNA binding"/>
    <property type="evidence" value="ECO:0007669"/>
    <property type="project" value="InterPro"/>
</dbReference>
<dbReference type="Gene3D" id="3.40.50.150">
    <property type="entry name" value="Vaccinia Virus protein VP39"/>
    <property type="match status" value="1"/>
</dbReference>
<evidence type="ECO:0000313" key="7">
    <source>
        <dbReference type="Proteomes" id="UP000194003"/>
    </source>
</evidence>
<dbReference type="InterPro" id="IPR002941">
    <property type="entry name" value="DNA_methylase_N4/N6"/>
</dbReference>
<dbReference type="Pfam" id="PF02195">
    <property type="entry name" value="ParB_N"/>
    <property type="match status" value="1"/>
</dbReference>
<dbReference type="EC" id="2.1.1.-" evidence="3"/>
<dbReference type="InterPro" id="IPR029063">
    <property type="entry name" value="SAM-dependent_MTases_sf"/>
</dbReference>
<keyword evidence="1" id="KW-0489">Methyltransferase</keyword>
<dbReference type="SUPFAM" id="SSF53335">
    <property type="entry name" value="S-adenosyl-L-methionine-dependent methyltransferases"/>
    <property type="match status" value="1"/>
</dbReference>
<dbReference type="Gene3D" id="3.90.1530.10">
    <property type="entry name" value="Conserved hypothetical protein from pyrococcus furiosus pfu- 392566-001, ParB domain"/>
    <property type="match status" value="1"/>
</dbReference>
<dbReference type="InterPro" id="IPR015840">
    <property type="entry name" value="DNA_MeTrfase_ParB"/>
</dbReference>